<dbReference type="HOGENOM" id="CLU_2968474_0_0_2"/>
<evidence type="ECO:0000313" key="1">
    <source>
        <dbReference type="EMBL" id="AEF96070.1"/>
    </source>
</evidence>
<organism evidence="2">
    <name type="scientific">Methanotorris igneus (strain DSM 5666 / JCM 11834 / Kol 5)</name>
    <dbReference type="NCBI Taxonomy" id="880724"/>
    <lineage>
        <taxon>Archaea</taxon>
        <taxon>Methanobacteriati</taxon>
        <taxon>Methanobacteriota</taxon>
        <taxon>Methanomada group</taxon>
        <taxon>Methanococci</taxon>
        <taxon>Methanococcales</taxon>
        <taxon>Methanocaldococcaceae</taxon>
        <taxon>Methanotorris</taxon>
    </lineage>
</organism>
<dbReference type="OrthoDB" id="373164at2157"/>
<dbReference type="EMBL" id="CP002737">
    <property type="protein sequence ID" value="AEF96070.1"/>
    <property type="molecule type" value="Genomic_DNA"/>
</dbReference>
<keyword evidence="2" id="KW-1185">Reference proteome</keyword>
<protein>
    <submittedName>
        <fullName evidence="1">Uncharacterized protein</fullName>
    </submittedName>
</protein>
<dbReference type="RefSeq" id="WP_013798678.1">
    <property type="nucleotide sequence ID" value="NC_015562.1"/>
</dbReference>
<dbReference type="AlphaFoldDB" id="F6BBY9"/>
<dbReference type="GeneID" id="10643351"/>
<gene>
    <name evidence="1" type="ordered locus">Metig_0514</name>
</gene>
<reference evidence="1 2" key="1">
    <citation type="submission" date="2011-05" db="EMBL/GenBank/DDBJ databases">
        <title>Complete sequence of Methanotorris igneus Kol 5.</title>
        <authorList>
            <consortium name="US DOE Joint Genome Institute"/>
            <person name="Lucas S."/>
            <person name="Han J."/>
            <person name="Lapidus A."/>
            <person name="Cheng J.-F."/>
            <person name="Goodwin L."/>
            <person name="Pitluck S."/>
            <person name="Peters L."/>
            <person name="Mikhailova N."/>
            <person name="Chertkov O."/>
            <person name="Han C."/>
            <person name="Tapia R."/>
            <person name="Land M."/>
            <person name="Hauser L."/>
            <person name="Kyrpides N."/>
            <person name="Ivanova N."/>
            <person name="Pagani I."/>
            <person name="Sieprawska-Lupa M."/>
            <person name="Whitman W."/>
            <person name="Woyke T."/>
        </authorList>
    </citation>
    <scope>NUCLEOTIDE SEQUENCE [LARGE SCALE GENOMIC DNA]</scope>
    <source>
        <strain evidence="2">DSM 5666 / JCM 11834 / Kol 5</strain>
    </source>
</reference>
<sequence length="62" mass="7043">MEVEGLLSRLVNEVERAKSDYHNGDEIGFLTHLTNAEGLIREIITLHNIMKGEKGYDAIFIK</sequence>
<dbReference type="KEGG" id="mig:Metig_0514"/>
<name>F6BBY9_METIK</name>
<evidence type="ECO:0000313" key="2">
    <source>
        <dbReference type="Proteomes" id="UP000009227"/>
    </source>
</evidence>
<proteinExistence type="predicted"/>
<dbReference type="STRING" id="880724.Metig_0514"/>
<dbReference type="Proteomes" id="UP000009227">
    <property type="component" value="Chromosome"/>
</dbReference>
<accession>F6BBY9</accession>